<protein>
    <submittedName>
        <fullName evidence="1">Uncharacterized protein</fullName>
    </submittedName>
</protein>
<accession>A0ACC0AKL2</accession>
<evidence type="ECO:0000313" key="2">
    <source>
        <dbReference type="Proteomes" id="UP001060085"/>
    </source>
</evidence>
<proteinExistence type="predicted"/>
<sequence>MDNDDDVVFMGLGGNLKPHPSIQSSLGVRRQRKRGNSSSMLDSQTFQEYFDAVIWRKLPQDKKNGVYCLDSLFFNMYYNKKDKASLLNLIKKKDIFSNKYIIVPIVMWGHWSVLVLCHFGEELEDKAPSMLLLDSMQSANNGLQAEIRKHNVHKESCFVLMIRFVFDLCTLKKGEISIQTINKIPLLVPKVPQQRGSVECGWYCLLFIKLFIENAPEEFKVDGFPYFIIKNDCLMLNMGAVEMVLQMNMDWFSLEEFEEFRKVLCDKKVDVVPNFGQKEMRPDLGVSDVIIDDYVKVICTDGGDGMVIEDDEQNINEANIVSLEPEKQLEIPLVEAENPSVIGKQPFQQSEIPSNDIKKENQFPEIPSQTVCNEECMDEQNNRDEELNNGDGFVDSNCELSDNDALCDVLVEAKLRNFDENASQEAQELGQERRVDDCYSINAHKKTYERINNPTNGQNNWPKSVKLELQAPAKLKVPGHPNGKRRRETGENDYMNSEGEVQRIKGAVLSQRYHCSNCGKIGHNKRKCNEKPAANQGEKSENVTSSHSMKRCQSYRELGHNKRSCKNGLKDDTTIQAADLLPNQSAEPEKEANPTSPREAQMQPHSSLPIEDASTRNQIVSNTKKTREPVPKVRTVLAQINKEEQHRSLARTEERSSGAASSLWATRNGGPRTLEISSAAAELHSITAAKECRSQEEVVVDLELVYFLSKARREHVAAVGAGRKRSCSNLVAYTRQLRPPVGSKMFLHLGHLPPAQTSSRLQNITPPGPSSSSPTTDGSAPSAGPEPLGPTSSPVSDGHSPVTAPTDLATLGPSSSPVPKVFSPYIGPAHLGPPSSPATHGSPPHNPTASSLLPGLAISSASPMAPSRPLL</sequence>
<name>A0ACC0AKL2_CATRO</name>
<comment type="caution">
    <text evidence="1">The sequence shown here is derived from an EMBL/GenBank/DDBJ whole genome shotgun (WGS) entry which is preliminary data.</text>
</comment>
<organism evidence="1 2">
    <name type="scientific">Catharanthus roseus</name>
    <name type="common">Madagascar periwinkle</name>
    <name type="synonym">Vinca rosea</name>
    <dbReference type="NCBI Taxonomy" id="4058"/>
    <lineage>
        <taxon>Eukaryota</taxon>
        <taxon>Viridiplantae</taxon>
        <taxon>Streptophyta</taxon>
        <taxon>Embryophyta</taxon>
        <taxon>Tracheophyta</taxon>
        <taxon>Spermatophyta</taxon>
        <taxon>Magnoliopsida</taxon>
        <taxon>eudicotyledons</taxon>
        <taxon>Gunneridae</taxon>
        <taxon>Pentapetalae</taxon>
        <taxon>asterids</taxon>
        <taxon>lamiids</taxon>
        <taxon>Gentianales</taxon>
        <taxon>Apocynaceae</taxon>
        <taxon>Rauvolfioideae</taxon>
        <taxon>Vinceae</taxon>
        <taxon>Catharanthinae</taxon>
        <taxon>Catharanthus</taxon>
    </lineage>
</organism>
<evidence type="ECO:0000313" key="1">
    <source>
        <dbReference type="EMBL" id="KAI5661420.1"/>
    </source>
</evidence>
<gene>
    <name evidence="1" type="ORF">M9H77_20743</name>
</gene>
<keyword evidence="2" id="KW-1185">Reference proteome</keyword>
<dbReference type="EMBL" id="CM044705">
    <property type="protein sequence ID" value="KAI5661420.1"/>
    <property type="molecule type" value="Genomic_DNA"/>
</dbReference>
<dbReference type="Proteomes" id="UP001060085">
    <property type="component" value="Linkage Group LG05"/>
</dbReference>
<reference evidence="2" key="1">
    <citation type="journal article" date="2023" name="Nat. Plants">
        <title>Single-cell RNA sequencing provides a high-resolution roadmap for understanding the multicellular compartmentation of specialized metabolism.</title>
        <authorList>
            <person name="Sun S."/>
            <person name="Shen X."/>
            <person name="Li Y."/>
            <person name="Li Y."/>
            <person name="Wang S."/>
            <person name="Li R."/>
            <person name="Zhang H."/>
            <person name="Shen G."/>
            <person name="Guo B."/>
            <person name="Wei J."/>
            <person name="Xu J."/>
            <person name="St-Pierre B."/>
            <person name="Chen S."/>
            <person name="Sun C."/>
        </authorList>
    </citation>
    <scope>NUCLEOTIDE SEQUENCE [LARGE SCALE GENOMIC DNA]</scope>
</reference>